<name>K7A1W7_9ALTE</name>
<feature type="region of interest" description="Disordered" evidence="1">
    <location>
        <begin position="44"/>
        <end position="69"/>
    </location>
</feature>
<evidence type="ECO:0000313" key="2">
    <source>
        <dbReference type="EMBL" id="GAC34923.1"/>
    </source>
</evidence>
<dbReference type="EMBL" id="BAER01000119">
    <property type="protein sequence ID" value="GAC34923.1"/>
    <property type="molecule type" value="Genomic_DNA"/>
</dbReference>
<gene>
    <name evidence="2" type="ORF">GPLA_4044</name>
</gene>
<sequence>MDITDLIDNAPLTDGYRGMFVVSQRAQKPELFIQFDAARELATQERKISSEDQQQQKGINLTGRRGAAY</sequence>
<organism evidence="2 3">
    <name type="scientific">Paraglaciecola polaris LMG 21857</name>
    <dbReference type="NCBI Taxonomy" id="1129793"/>
    <lineage>
        <taxon>Bacteria</taxon>
        <taxon>Pseudomonadati</taxon>
        <taxon>Pseudomonadota</taxon>
        <taxon>Gammaproteobacteria</taxon>
        <taxon>Alteromonadales</taxon>
        <taxon>Alteromonadaceae</taxon>
        <taxon>Paraglaciecola</taxon>
    </lineage>
</organism>
<evidence type="ECO:0000256" key="1">
    <source>
        <dbReference type="SAM" id="MobiDB-lite"/>
    </source>
</evidence>
<proteinExistence type="predicted"/>
<dbReference type="RefSeq" id="WP_007106687.1">
    <property type="nucleotide sequence ID" value="NZ_BAER01000119.1"/>
</dbReference>
<protein>
    <submittedName>
        <fullName evidence="2">Uncharacterized protein</fullName>
    </submittedName>
</protein>
<accession>K7A1W7</accession>
<reference evidence="3" key="1">
    <citation type="journal article" date="2014" name="Environ. Microbiol.">
        <title>Comparative genomics of the marine bacterial genus Glaciecola reveals the high degree of genomic diversity and genomic characteristic for cold adaptation.</title>
        <authorList>
            <person name="Qin Q.L."/>
            <person name="Xie B.B."/>
            <person name="Yu Y."/>
            <person name="Shu Y.L."/>
            <person name="Rong J.C."/>
            <person name="Zhang Y.J."/>
            <person name="Zhao D.L."/>
            <person name="Chen X.L."/>
            <person name="Zhang X.Y."/>
            <person name="Chen B."/>
            <person name="Zhou B.C."/>
            <person name="Zhang Y.Z."/>
        </authorList>
    </citation>
    <scope>NUCLEOTIDE SEQUENCE [LARGE SCALE GENOMIC DNA]</scope>
    <source>
        <strain evidence="3">LMG 21857</strain>
    </source>
</reference>
<evidence type="ECO:0000313" key="3">
    <source>
        <dbReference type="Proteomes" id="UP000006322"/>
    </source>
</evidence>
<keyword evidence="3" id="KW-1185">Reference proteome</keyword>
<comment type="caution">
    <text evidence="2">The sequence shown here is derived from an EMBL/GenBank/DDBJ whole genome shotgun (WGS) entry which is preliminary data.</text>
</comment>
<dbReference type="AlphaFoldDB" id="K7A1W7"/>
<dbReference type="Proteomes" id="UP000006322">
    <property type="component" value="Unassembled WGS sequence"/>
</dbReference>